<gene>
    <name evidence="5" type="ORF">EVJ58_g10993</name>
</gene>
<evidence type="ECO:0000313" key="5">
    <source>
        <dbReference type="EMBL" id="TFY50569.1"/>
    </source>
</evidence>
<dbReference type="InterPro" id="IPR007274">
    <property type="entry name" value="Cop_transporter"/>
</dbReference>
<dbReference type="EMBL" id="SEKV01001449">
    <property type="protein sequence ID" value="TFY50569.1"/>
    <property type="molecule type" value="Genomic_DNA"/>
</dbReference>
<comment type="similarity">
    <text evidence="4">Belongs to the copper transporter (Ctr) (TC 1.A.56) family. SLC31A subfamily.</text>
</comment>
<dbReference type="Pfam" id="PF04145">
    <property type="entry name" value="Ctr"/>
    <property type="match status" value="1"/>
</dbReference>
<dbReference type="Proteomes" id="UP000298390">
    <property type="component" value="Unassembled WGS sequence"/>
</dbReference>
<accession>A0A4Y9XPX9</accession>
<dbReference type="AlphaFoldDB" id="A0A4Y9XPX9"/>
<reference evidence="5 6" key="1">
    <citation type="submission" date="2019-01" db="EMBL/GenBank/DDBJ databases">
        <title>Genome sequencing of the rare red list fungi Fomitopsis rosea.</title>
        <authorList>
            <person name="Buettner E."/>
            <person name="Kellner H."/>
        </authorList>
    </citation>
    <scope>NUCLEOTIDE SEQUENCE [LARGE SCALE GENOMIC DNA]</scope>
    <source>
        <strain evidence="5 6">DSM 105464</strain>
    </source>
</reference>
<evidence type="ECO:0000256" key="3">
    <source>
        <dbReference type="ARBA" id="ARBA00023136"/>
    </source>
</evidence>
<comment type="subcellular location">
    <subcellularLocation>
        <location evidence="4">Membrane</location>
        <topology evidence="4">Multi-pass membrane protein</topology>
    </subcellularLocation>
</comment>
<keyword evidence="4" id="KW-0187">Copper transport</keyword>
<evidence type="ECO:0000256" key="4">
    <source>
        <dbReference type="RuleBase" id="RU367022"/>
    </source>
</evidence>
<evidence type="ECO:0000256" key="2">
    <source>
        <dbReference type="ARBA" id="ARBA00022989"/>
    </source>
</evidence>
<keyword evidence="4" id="KW-0406">Ion transport</keyword>
<proteinExistence type="inferred from homology"/>
<dbReference type="STRING" id="34475.A0A4Y9XPX9"/>
<protein>
    <recommendedName>
        <fullName evidence="4">Copper transport protein</fullName>
    </recommendedName>
</protein>
<keyword evidence="4" id="KW-0813">Transport</keyword>
<dbReference type="GO" id="GO:0016020">
    <property type="term" value="C:membrane"/>
    <property type="evidence" value="ECO:0007669"/>
    <property type="project" value="UniProtKB-SubCell"/>
</dbReference>
<evidence type="ECO:0000256" key="1">
    <source>
        <dbReference type="ARBA" id="ARBA00022692"/>
    </source>
</evidence>
<dbReference type="GO" id="GO:0005375">
    <property type="term" value="F:copper ion transmembrane transporter activity"/>
    <property type="evidence" value="ECO:0007669"/>
    <property type="project" value="UniProtKB-UniRule"/>
</dbReference>
<keyword evidence="4" id="KW-0186">Copper</keyword>
<keyword evidence="3 4" id="KW-0472">Membrane</keyword>
<evidence type="ECO:0000313" key="6">
    <source>
        <dbReference type="Proteomes" id="UP000298390"/>
    </source>
</evidence>
<comment type="caution">
    <text evidence="5">The sequence shown here is derived from an EMBL/GenBank/DDBJ whole genome shotgun (WGS) entry which is preliminary data.</text>
</comment>
<organism evidence="5 6">
    <name type="scientific">Rhodofomes roseus</name>
    <dbReference type="NCBI Taxonomy" id="34475"/>
    <lineage>
        <taxon>Eukaryota</taxon>
        <taxon>Fungi</taxon>
        <taxon>Dikarya</taxon>
        <taxon>Basidiomycota</taxon>
        <taxon>Agaricomycotina</taxon>
        <taxon>Agaricomycetes</taxon>
        <taxon>Polyporales</taxon>
        <taxon>Rhodofomes</taxon>
    </lineage>
</organism>
<sequence>MLVFMTYNAYLILAVVLGAATGHFVFGSHFDINAALAAATDSKGMSCH</sequence>
<keyword evidence="2" id="KW-1133">Transmembrane helix</keyword>
<name>A0A4Y9XPX9_9APHY</name>
<keyword evidence="1" id="KW-0812">Transmembrane</keyword>